<dbReference type="Gene3D" id="3.30.450.20">
    <property type="entry name" value="PAS domain"/>
    <property type="match status" value="1"/>
</dbReference>
<accession>A0A1C3RCZ3</accession>
<evidence type="ECO:0000256" key="4">
    <source>
        <dbReference type="ARBA" id="ARBA00022989"/>
    </source>
</evidence>
<dbReference type="STRING" id="1867952.MTBPR1_10397"/>
<keyword evidence="2" id="KW-1003">Cell membrane</keyword>
<keyword evidence="6" id="KW-0732">Signal</keyword>
<dbReference type="Pfam" id="PF17200">
    <property type="entry name" value="sCache_2"/>
    <property type="match status" value="1"/>
</dbReference>
<evidence type="ECO:0000256" key="3">
    <source>
        <dbReference type="ARBA" id="ARBA00022692"/>
    </source>
</evidence>
<dbReference type="InterPro" id="IPR033480">
    <property type="entry name" value="sCache_2"/>
</dbReference>
<sequence length="151" mass="17285">MKYLKLITIAFSLFSFISTGWAEDRGTREEAKQLALEAASFLSKMGEEKAFSEFQNPEGIFRKKDLYVFVQDFKCNFFAHGLNPKLVGKNIWNLKNPNGRFACQDIVHATQKDGQAWTDYIFQDPHTGKLAEKTTFSIEVGHYIVMVGVYK</sequence>
<dbReference type="AlphaFoldDB" id="A0A1C3RCZ3"/>
<dbReference type="RefSeq" id="WP_069185854.1">
    <property type="nucleotide sequence ID" value="NZ_FLYE01000001.1"/>
</dbReference>
<evidence type="ECO:0000256" key="6">
    <source>
        <dbReference type="SAM" id="SignalP"/>
    </source>
</evidence>
<proteinExistence type="predicted"/>
<feature type="signal peptide" evidence="6">
    <location>
        <begin position="1"/>
        <end position="22"/>
    </location>
</feature>
<dbReference type="SMART" id="SM01049">
    <property type="entry name" value="Cache_2"/>
    <property type="match status" value="1"/>
</dbReference>
<dbReference type="GO" id="GO:0005886">
    <property type="term" value="C:plasma membrane"/>
    <property type="evidence" value="ECO:0007669"/>
    <property type="project" value="UniProtKB-SubCell"/>
</dbReference>
<dbReference type="Proteomes" id="UP000231658">
    <property type="component" value="Unassembled WGS sequence"/>
</dbReference>
<evidence type="ECO:0000256" key="5">
    <source>
        <dbReference type="ARBA" id="ARBA00023136"/>
    </source>
</evidence>
<dbReference type="EMBL" id="FLYE01000001">
    <property type="protein sequence ID" value="SCA55150.1"/>
    <property type="molecule type" value="Genomic_DNA"/>
</dbReference>
<keyword evidence="9" id="KW-1185">Reference proteome</keyword>
<name>A0A1C3RCZ3_9PROT</name>
<keyword evidence="5" id="KW-0472">Membrane</keyword>
<comment type="subcellular location">
    <subcellularLocation>
        <location evidence="1">Cell membrane</location>
        <topology evidence="1">Multi-pass membrane protein</topology>
    </subcellularLocation>
</comment>
<feature type="chain" id="PRO_5008680628" evidence="6">
    <location>
        <begin position="23"/>
        <end position="151"/>
    </location>
</feature>
<keyword evidence="3" id="KW-0812">Transmembrane</keyword>
<evidence type="ECO:0000256" key="1">
    <source>
        <dbReference type="ARBA" id="ARBA00004651"/>
    </source>
</evidence>
<dbReference type="OrthoDB" id="7475012at2"/>
<evidence type="ECO:0000313" key="8">
    <source>
        <dbReference type="EMBL" id="SCA55150.1"/>
    </source>
</evidence>
<evidence type="ECO:0000259" key="7">
    <source>
        <dbReference type="SMART" id="SM01049"/>
    </source>
</evidence>
<keyword evidence="4" id="KW-1133">Transmembrane helix</keyword>
<organism evidence="8 9">
    <name type="scientific">Candidatus Terasakiella magnetica</name>
    <dbReference type="NCBI Taxonomy" id="1867952"/>
    <lineage>
        <taxon>Bacteria</taxon>
        <taxon>Pseudomonadati</taxon>
        <taxon>Pseudomonadota</taxon>
        <taxon>Alphaproteobacteria</taxon>
        <taxon>Rhodospirillales</taxon>
        <taxon>Terasakiellaceae</taxon>
        <taxon>Terasakiella</taxon>
    </lineage>
</organism>
<gene>
    <name evidence="8" type="ORF">MTBPR1_10397</name>
</gene>
<reference evidence="8 9" key="1">
    <citation type="submission" date="2016-07" db="EMBL/GenBank/DDBJ databases">
        <authorList>
            <person name="Lefevre C.T."/>
        </authorList>
    </citation>
    <scope>NUCLEOTIDE SEQUENCE [LARGE SCALE GENOMIC DNA]</scope>
    <source>
        <strain evidence="8">PR1</strain>
    </source>
</reference>
<evidence type="ECO:0000313" key="9">
    <source>
        <dbReference type="Proteomes" id="UP000231658"/>
    </source>
</evidence>
<feature type="domain" description="Single Cache" evidence="7">
    <location>
        <begin position="3"/>
        <end position="102"/>
    </location>
</feature>
<protein>
    <submittedName>
        <fullName evidence="8">Putative cache sensor protein</fullName>
    </submittedName>
</protein>
<evidence type="ECO:0000256" key="2">
    <source>
        <dbReference type="ARBA" id="ARBA00022475"/>
    </source>
</evidence>